<keyword evidence="2" id="KW-0233">DNA recombination</keyword>
<comment type="subunit">
    <text evidence="2">Homotetramer.</text>
</comment>
<dbReference type="NCBIfam" id="TIGR00621">
    <property type="entry name" value="ssb"/>
    <property type="match status" value="1"/>
</dbReference>
<organism evidence="5">
    <name type="scientific">Paraconexibacter sp. AEG42_29</name>
    <dbReference type="NCBI Taxonomy" id="2997339"/>
    <lineage>
        <taxon>Bacteria</taxon>
        <taxon>Bacillati</taxon>
        <taxon>Actinomycetota</taxon>
        <taxon>Thermoleophilia</taxon>
        <taxon>Solirubrobacterales</taxon>
        <taxon>Paraconexibacteraceae</taxon>
        <taxon>Paraconexibacter</taxon>
    </lineage>
</organism>
<dbReference type="SUPFAM" id="SSF50249">
    <property type="entry name" value="Nucleic acid-binding proteins"/>
    <property type="match status" value="1"/>
</dbReference>
<feature type="compositionally biased region" description="Gly residues" evidence="4">
    <location>
        <begin position="111"/>
        <end position="129"/>
    </location>
</feature>
<dbReference type="GO" id="GO:0006281">
    <property type="term" value="P:DNA repair"/>
    <property type="evidence" value="ECO:0007669"/>
    <property type="project" value="UniProtKB-UniRule"/>
</dbReference>
<dbReference type="PANTHER" id="PTHR10302">
    <property type="entry name" value="SINGLE-STRANDED DNA-BINDING PROTEIN"/>
    <property type="match status" value="1"/>
</dbReference>
<dbReference type="CDD" id="cd04496">
    <property type="entry name" value="SSB_OBF"/>
    <property type="match status" value="1"/>
</dbReference>
<dbReference type="Pfam" id="PF00436">
    <property type="entry name" value="SSB"/>
    <property type="match status" value="1"/>
</dbReference>
<protein>
    <recommendedName>
        <fullName evidence="2 3">Single-stranded DNA-binding protein</fullName>
        <shortName evidence="2">SSB</shortName>
    </recommendedName>
</protein>
<sequence length="163" mass="16881">MAGFTINHVVVSGNLTRDPETRALPSGMQVCNFSVAVNERIKDRESGEWTDRPNYFDVTVWGGMGEWLGNNIRKGQAVVVSGRLNWRSWEKDGVKRSAVSIVADSVVPERSGGGGGGGGSYGGGGGGGFQPRSDVPADMGDFAPAPAPVGGGGAPTADDDIPF</sequence>
<dbReference type="InterPro" id="IPR011344">
    <property type="entry name" value="ssDNA-bd"/>
</dbReference>
<gene>
    <name evidence="5" type="ORF">DSM112329_05327</name>
</gene>
<dbReference type="PROSITE" id="PS50935">
    <property type="entry name" value="SSB"/>
    <property type="match status" value="1"/>
</dbReference>
<dbReference type="EMBL" id="CP114014">
    <property type="protein sequence ID" value="XAY08426.1"/>
    <property type="molecule type" value="Genomic_DNA"/>
</dbReference>
<comment type="caution">
    <text evidence="2">Lacks conserved residue(s) required for the propagation of feature annotation.</text>
</comment>
<evidence type="ECO:0000256" key="1">
    <source>
        <dbReference type="ARBA" id="ARBA00023125"/>
    </source>
</evidence>
<feature type="short sequence motif" description="Important for interaction with partner proteins" evidence="2">
    <location>
        <begin position="158"/>
        <end position="163"/>
    </location>
</feature>
<dbReference type="GO" id="GO:0006260">
    <property type="term" value="P:DNA replication"/>
    <property type="evidence" value="ECO:0007669"/>
    <property type="project" value="UniProtKB-UniRule"/>
</dbReference>
<dbReference type="PANTHER" id="PTHR10302:SF27">
    <property type="entry name" value="SINGLE-STRANDED DNA-BINDING PROTEIN"/>
    <property type="match status" value="1"/>
</dbReference>
<evidence type="ECO:0000256" key="3">
    <source>
        <dbReference type="RuleBase" id="RU000524"/>
    </source>
</evidence>
<dbReference type="InterPro" id="IPR012340">
    <property type="entry name" value="NA-bd_OB-fold"/>
</dbReference>
<dbReference type="GO" id="GO:0006310">
    <property type="term" value="P:DNA recombination"/>
    <property type="evidence" value="ECO:0007669"/>
    <property type="project" value="UniProtKB-UniRule"/>
</dbReference>
<feature type="region of interest" description="Disordered" evidence="4">
    <location>
        <begin position="107"/>
        <end position="163"/>
    </location>
</feature>
<keyword evidence="1 2" id="KW-0238">DNA-binding</keyword>
<dbReference type="GO" id="GO:0009295">
    <property type="term" value="C:nucleoid"/>
    <property type="evidence" value="ECO:0007669"/>
    <property type="project" value="TreeGrafter"/>
</dbReference>
<dbReference type="RefSeq" id="WP_354699606.1">
    <property type="nucleotide sequence ID" value="NZ_CP114014.1"/>
</dbReference>
<evidence type="ECO:0000256" key="2">
    <source>
        <dbReference type="HAMAP-Rule" id="MF_00984"/>
    </source>
</evidence>
<dbReference type="HAMAP" id="MF_00984">
    <property type="entry name" value="SSB"/>
    <property type="match status" value="1"/>
</dbReference>
<reference evidence="5" key="1">
    <citation type="submission" date="2022-12" db="EMBL/GenBank/DDBJ databases">
        <title>Paraconexibacter alkalitolerans sp. nov. and Baekduia alba sp. nov., isolated from soil and emended description of the genera Paraconexibacter (Chun et al., 2020) and Baekduia (An et al., 2020).</title>
        <authorList>
            <person name="Vieira S."/>
            <person name="Huber K.J."/>
            <person name="Geppert A."/>
            <person name="Wolf J."/>
            <person name="Neumann-Schaal M."/>
            <person name="Muesken M."/>
            <person name="Overmann J."/>
        </authorList>
    </citation>
    <scope>NUCLEOTIDE SEQUENCE</scope>
    <source>
        <strain evidence="5">AEG42_29</strain>
    </source>
</reference>
<dbReference type="InterPro" id="IPR000424">
    <property type="entry name" value="Primosome_PriB/ssb"/>
</dbReference>
<dbReference type="GO" id="GO:0003697">
    <property type="term" value="F:single-stranded DNA binding"/>
    <property type="evidence" value="ECO:0007669"/>
    <property type="project" value="UniProtKB-UniRule"/>
</dbReference>
<proteinExistence type="inferred from homology"/>
<keyword evidence="2" id="KW-0234">DNA repair</keyword>
<comment type="function">
    <text evidence="2">Plays an important role in DNA replication, recombination and repair. Binds to ssDNA and to an array of partner proteins to recruit them to their sites of action during DNA metabolism.</text>
</comment>
<evidence type="ECO:0000313" key="5">
    <source>
        <dbReference type="EMBL" id="XAY08426.1"/>
    </source>
</evidence>
<accession>A0AAU7B343</accession>
<keyword evidence="2" id="KW-0227">DNA damage</keyword>
<dbReference type="AlphaFoldDB" id="A0AAU7B343"/>
<dbReference type="Gene3D" id="2.40.50.140">
    <property type="entry name" value="Nucleic acid-binding proteins"/>
    <property type="match status" value="1"/>
</dbReference>
<name>A0AAU7B343_9ACTN</name>
<keyword evidence="2" id="KW-0235">DNA replication</keyword>
<evidence type="ECO:0000256" key="4">
    <source>
        <dbReference type="SAM" id="MobiDB-lite"/>
    </source>
</evidence>
<dbReference type="KEGG" id="parq:DSM112329_05327"/>